<dbReference type="EMBL" id="HBIM01005307">
    <property type="protein sequence ID" value="CAE0406672.1"/>
    <property type="molecule type" value="Transcribed_RNA"/>
</dbReference>
<accession>A0A7S3L008</accession>
<protein>
    <submittedName>
        <fullName evidence="2">Uncharacterized protein</fullName>
    </submittedName>
</protein>
<feature type="compositionally biased region" description="Polar residues" evidence="1">
    <location>
        <begin position="22"/>
        <end position="38"/>
    </location>
</feature>
<feature type="compositionally biased region" description="Low complexity" evidence="1">
    <location>
        <begin position="64"/>
        <end position="78"/>
    </location>
</feature>
<feature type="region of interest" description="Disordered" evidence="1">
    <location>
        <begin position="17"/>
        <end position="146"/>
    </location>
</feature>
<feature type="compositionally biased region" description="Basic residues" evidence="1">
    <location>
        <begin position="113"/>
        <end position="129"/>
    </location>
</feature>
<feature type="compositionally biased region" description="Polar residues" evidence="1">
    <location>
        <begin position="312"/>
        <end position="322"/>
    </location>
</feature>
<feature type="region of interest" description="Disordered" evidence="1">
    <location>
        <begin position="160"/>
        <end position="328"/>
    </location>
</feature>
<feature type="compositionally biased region" description="Polar residues" evidence="1">
    <location>
        <begin position="212"/>
        <end position="223"/>
    </location>
</feature>
<feature type="compositionally biased region" description="Polar residues" evidence="1">
    <location>
        <begin position="254"/>
        <end position="281"/>
    </location>
</feature>
<feature type="compositionally biased region" description="Basic and acidic residues" evidence="1">
    <location>
        <begin position="234"/>
        <end position="253"/>
    </location>
</feature>
<reference evidence="2" key="1">
    <citation type="submission" date="2021-01" db="EMBL/GenBank/DDBJ databases">
        <authorList>
            <person name="Corre E."/>
            <person name="Pelletier E."/>
            <person name="Niang G."/>
            <person name="Scheremetjew M."/>
            <person name="Finn R."/>
            <person name="Kale V."/>
            <person name="Holt S."/>
            <person name="Cochrane G."/>
            <person name="Meng A."/>
            <person name="Brown T."/>
            <person name="Cohen L."/>
        </authorList>
    </citation>
    <scope>NUCLEOTIDE SEQUENCE</scope>
    <source>
        <strain evidence="2">CCMP127</strain>
    </source>
</reference>
<name>A0A7S3L008_9STRA</name>
<organism evidence="2">
    <name type="scientific">Amphora coffeiformis</name>
    <dbReference type="NCBI Taxonomy" id="265554"/>
    <lineage>
        <taxon>Eukaryota</taxon>
        <taxon>Sar</taxon>
        <taxon>Stramenopiles</taxon>
        <taxon>Ochrophyta</taxon>
        <taxon>Bacillariophyta</taxon>
        <taxon>Bacillariophyceae</taxon>
        <taxon>Bacillariophycidae</taxon>
        <taxon>Thalassiophysales</taxon>
        <taxon>Catenulaceae</taxon>
        <taxon>Amphora</taxon>
    </lineage>
</organism>
<evidence type="ECO:0000256" key="1">
    <source>
        <dbReference type="SAM" id="MobiDB-lite"/>
    </source>
</evidence>
<proteinExistence type="predicted"/>
<dbReference type="AlphaFoldDB" id="A0A7S3L008"/>
<sequence>MPRLVPSRTQQVEQLIKLQPGGNDSISSHDSTQKTSSVVKRKKNLLSTRRATLDSSLHRVVVPNSNANTNNTATSKAKPQQSQGIVTGETAFKQNTSKNRRASLDSSENKQQQKPHKPTNGHVSRGHRRASLDSSLHQHQQQEQPRQFSDLIELVEQRLQNNKKASSEQSQKGGTKTTPRSNAPKKTINKQPPRRASLDSSLPKSPPPLVCTNKSLLRDSQTIAKKGSLLQKVQKTEQRKNEDCPSKQHDRNVTPKTSHPRSSLDSPNHQMEAQSRRSSLHSLVPDHVTTKSQRRFSLESAPPKYARHNKHSSVANGGSFNPTAAGPKRREVHFGNTQYVSDCNAISREEIHALWYKKSDFALFKQQAADHVQALTLYELQHGSYKSYAMALIRAYQGMEYAGTRIQAQSCLVNSKTAVTAVTVGMETSVVLSILNDWANKRTLVLKRLQELQNLDPATRAVKARLVSRAISRP</sequence>
<feature type="compositionally biased region" description="Polar residues" evidence="1">
    <location>
        <begin position="160"/>
        <end position="181"/>
    </location>
</feature>
<feature type="compositionally biased region" description="Polar residues" evidence="1">
    <location>
        <begin position="45"/>
        <end position="55"/>
    </location>
</feature>
<evidence type="ECO:0000313" key="2">
    <source>
        <dbReference type="EMBL" id="CAE0406672.1"/>
    </source>
</evidence>
<gene>
    <name evidence="2" type="ORF">ACOF00016_LOCUS4516</name>
</gene>